<name>A0A556AXA9_9BURK</name>
<dbReference type="SUPFAM" id="SSF46785">
    <property type="entry name" value="Winged helix' DNA-binding domain"/>
    <property type="match status" value="1"/>
</dbReference>
<reference evidence="1 2" key="1">
    <citation type="submission" date="2019-07" db="EMBL/GenBank/DDBJ databases">
        <title>Qingshengfaniella alkalisoli gen. nov., sp. nov., isolated from saline soil.</title>
        <authorList>
            <person name="Xu L."/>
            <person name="Huang X.-X."/>
            <person name="Sun J.-Q."/>
        </authorList>
    </citation>
    <scope>NUCLEOTIDE SEQUENCE [LARGE SCALE GENOMIC DNA]</scope>
    <source>
        <strain evidence="1 2">DSM 27279</strain>
    </source>
</reference>
<dbReference type="OrthoDB" id="155998at2"/>
<accession>A0A556AXA9</accession>
<proteinExistence type="predicted"/>
<evidence type="ECO:0000313" key="1">
    <source>
        <dbReference type="EMBL" id="TSH97055.1"/>
    </source>
</evidence>
<sequence>MSLTPDSLRSSGAAATPADRILEHLKLHGPQSAAQLGEALSISGEAARQQLVRLGGMSLVQARSRANGVGRPTRVWRLTPSGHARFPDAHGVLAGQLLESARQLFGEAGVERLISARESEARTAYQQALQGCPDLASRVAALAGIRSAEGYMCSWRALDEHTFLLIENHCPICTAARACQGFCRSELALFEAVLGPGVRVRRLEHLQSGGERCTYRISASARPPEGG</sequence>
<dbReference type="InterPro" id="IPR036390">
    <property type="entry name" value="WH_DNA-bd_sf"/>
</dbReference>
<gene>
    <name evidence="1" type="ORF">FOZ76_06955</name>
</gene>
<dbReference type="EMBL" id="VLTJ01000011">
    <property type="protein sequence ID" value="TSH97055.1"/>
    <property type="molecule type" value="Genomic_DNA"/>
</dbReference>
<protein>
    <submittedName>
        <fullName evidence="1">Transcriptional regulator</fullName>
    </submittedName>
</protein>
<dbReference type="AlphaFoldDB" id="A0A556AXA9"/>
<dbReference type="InterPro" id="IPR036388">
    <property type="entry name" value="WH-like_DNA-bd_sf"/>
</dbReference>
<organism evidence="1 2">
    <name type="scientific">Verticiella sediminum</name>
    <dbReference type="NCBI Taxonomy" id="1247510"/>
    <lineage>
        <taxon>Bacteria</taxon>
        <taxon>Pseudomonadati</taxon>
        <taxon>Pseudomonadota</taxon>
        <taxon>Betaproteobacteria</taxon>
        <taxon>Burkholderiales</taxon>
        <taxon>Alcaligenaceae</taxon>
        <taxon>Verticiella</taxon>
    </lineage>
</organism>
<comment type="caution">
    <text evidence="1">The sequence shown here is derived from an EMBL/GenBank/DDBJ whole genome shotgun (WGS) entry which is preliminary data.</text>
</comment>
<keyword evidence="2" id="KW-1185">Reference proteome</keyword>
<evidence type="ECO:0000313" key="2">
    <source>
        <dbReference type="Proteomes" id="UP000318405"/>
    </source>
</evidence>
<dbReference type="Proteomes" id="UP000318405">
    <property type="component" value="Unassembled WGS sequence"/>
</dbReference>
<dbReference type="RefSeq" id="WP_143947422.1">
    <property type="nucleotide sequence ID" value="NZ_BAABMB010000002.1"/>
</dbReference>
<dbReference type="Gene3D" id="1.10.10.10">
    <property type="entry name" value="Winged helix-like DNA-binding domain superfamily/Winged helix DNA-binding domain"/>
    <property type="match status" value="1"/>
</dbReference>